<dbReference type="EMBL" id="CAJOBJ010085448">
    <property type="protein sequence ID" value="CAF4518689.1"/>
    <property type="molecule type" value="Genomic_DNA"/>
</dbReference>
<feature type="non-terminal residue" evidence="1">
    <location>
        <position position="1"/>
    </location>
</feature>
<evidence type="ECO:0000313" key="2">
    <source>
        <dbReference type="Proteomes" id="UP000681720"/>
    </source>
</evidence>
<evidence type="ECO:0000313" key="1">
    <source>
        <dbReference type="EMBL" id="CAF4518689.1"/>
    </source>
</evidence>
<feature type="non-terminal residue" evidence="1">
    <location>
        <position position="57"/>
    </location>
</feature>
<protein>
    <submittedName>
        <fullName evidence="1">Uncharacterized protein</fullName>
    </submittedName>
</protein>
<comment type="caution">
    <text evidence="1">The sequence shown here is derived from an EMBL/GenBank/DDBJ whole genome shotgun (WGS) entry which is preliminary data.</text>
</comment>
<proteinExistence type="predicted"/>
<dbReference type="Proteomes" id="UP000681720">
    <property type="component" value="Unassembled WGS sequence"/>
</dbReference>
<name>A0A8S2XW97_9BILA</name>
<organism evidence="1 2">
    <name type="scientific">Rotaria magnacalcarata</name>
    <dbReference type="NCBI Taxonomy" id="392030"/>
    <lineage>
        <taxon>Eukaryota</taxon>
        <taxon>Metazoa</taxon>
        <taxon>Spiralia</taxon>
        <taxon>Gnathifera</taxon>
        <taxon>Rotifera</taxon>
        <taxon>Eurotatoria</taxon>
        <taxon>Bdelloidea</taxon>
        <taxon>Philodinida</taxon>
        <taxon>Philodinidae</taxon>
        <taxon>Rotaria</taxon>
    </lineage>
</organism>
<accession>A0A8S2XW97</accession>
<dbReference type="AlphaFoldDB" id="A0A8S2XW97"/>
<reference evidence="1" key="1">
    <citation type="submission" date="2021-02" db="EMBL/GenBank/DDBJ databases">
        <authorList>
            <person name="Nowell W R."/>
        </authorList>
    </citation>
    <scope>NUCLEOTIDE SEQUENCE</scope>
</reference>
<gene>
    <name evidence="1" type="ORF">GIL414_LOCUS35514</name>
</gene>
<sequence>MDEIAVILSLKRNIPVYYSTFSFDEQMQWINTIEARQHSLYRVGHAKFDTSARIVRL</sequence>